<gene>
    <name evidence="2" type="ORF">HU200_011608</name>
    <name evidence="1" type="ORF">HU200_059650</name>
</gene>
<organism evidence="1 3">
    <name type="scientific">Digitaria exilis</name>
    <dbReference type="NCBI Taxonomy" id="1010633"/>
    <lineage>
        <taxon>Eukaryota</taxon>
        <taxon>Viridiplantae</taxon>
        <taxon>Streptophyta</taxon>
        <taxon>Embryophyta</taxon>
        <taxon>Tracheophyta</taxon>
        <taxon>Spermatophyta</taxon>
        <taxon>Magnoliopsida</taxon>
        <taxon>Liliopsida</taxon>
        <taxon>Poales</taxon>
        <taxon>Poaceae</taxon>
        <taxon>PACMAD clade</taxon>
        <taxon>Panicoideae</taxon>
        <taxon>Panicodae</taxon>
        <taxon>Paniceae</taxon>
        <taxon>Anthephorinae</taxon>
        <taxon>Digitaria</taxon>
    </lineage>
</organism>
<name>A0A835AKW7_9POAL</name>
<dbReference type="OrthoDB" id="706945at2759"/>
<accession>A0A835AKW7</accession>
<evidence type="ECO:0000313" key="1">
    <source>
        <dbReference type="EMBL" id="KAF8657956.1"/>
    </source>
</evidence>
<protein>
    <submittedName>
        <fullName evidence="1">Uncharacterized protein</fullName>
    </submittedName>
</protein>
<dbReference type="EMBL" id="JACEFO010002485">
    <property type="protein sequence ID" value="KAF8657956.1"/>
    <property type="molecule type" value="Genomic_DNA"/>
</dbReference>
<dbReference type="EMBL" id="JACEFO010000897">
    <property type="protein sequence ID" value="KAF8753595.1"/>
    <property type="molecule type" value="Genomic_DNA"/>
</dbReference>
<proteinExistence type="predicted"/>
<comment type="caution">
    <text evidence="1">The sequence shown here is derived from an EMBL/GenBank/DDBJ whole genome shotgun (WGS) entry which is preliminary data.</text>
</comment>
<dbReference type="AlphaFoldDB" id="A0A835AKW7"/>
<dbReference type="Proteomes" id="UP000636709">
    <property type="component" value="Unassembled WGS sequence"/>
</dbReference>
<sequence>MKSTGFLVICLPQSDQSRVSLARCSTIWRCQNQCFWLSRLGRPFWVAVLPYFCSTRVTRPAVRLWHCALSTVIMTVFQ</sequence>
<evidence type="ECO:0000313" key="2">
    <source>
        <dbReference type="EMBL" id="KAF8753595.1"/>
    </source>
</evidence>
<reference evidence="1" key="1">
    <citation type="submission" date="2020-07" db="EMBL/GenBank/DDBJ databases">
        <title>Genome sequence and genetic diversity analysis of an under-domesticated orphan crop, white fonio (Digitaria exilis).</title>
        <authorList>
            <person name="Bennetzen J.L."/>
            <person name="Chen S."/>
            <person name="Ma X."/>
            <person name="Wang X."/>
            <person name="Yssel A.E.J."/>
            <person name="Chaluvadi S.R."/>
            <person name="Johnson M."/>
            <person name="Gangashetty P."/>
            <person name="Hamidou F."/>
            <person name="Sanogo M.D."/>
            <person name="Zwaenepoel A."/>
            <person name="Wallace J."/>
            <person name="Van De Peer Y."/>
            <person name="Van Deynze A."/>
        </authorList>
    </citation>
    <scope>NUCLEOTIDE SEQUENCE</scope>
    <source>
        <tissue evidence="1">Leaves</tissue>
    </source>
</reference>
<evidence type="ECO:0000313" key="3">
    <source>
        <dbReference type="Proteomes" id="UP000636709"/>
    </source>
</evidence>
<keyword evidence="3" id="KW-1185">Reference proteome</keyword>